<evidence type="ECO:0000313" key="3">
    <source>
        <dbReference type="Proteomes" id="UP000239366"/>
    </source>
</evidence>
<evidence type="ECO:0008006" key="4">
    <source>
        <dbReference type="Google" id="ProtNLM"/>
    </source>
</evidence>
<feature type="chain" id="PRO_5015405765" description="Thiol reductase thioredoxin" evidence="1">
    <location>
        <begin position="22"/>
        <end position="180"/>
    </location>
</feature>
<evidence type="ECO:0000256" key="1">
    <source>
        <dbReference type="SAM" id="SignalP"/>
    </source>
</evidence>
<dbReference type="EMBL" id="MQVX01000001">
    <property type="protein sequence ID" value="PQJ16695.1"/>
    <property type="molecule type" value="Genomic_DNA"/>
</dbReference>
<dbReference type="RefSeq" id="WP_146106315.1">
    <property type="nucleotide sequence ID" value="NZ_MQVX01000001.1"/>
</dbReference>
<dbReference type="SUPFAM" id="SSF52833">
    <property type="entry name" value="Thioredoxin-like"/>
    <property type="match status" value="1"/>
</dbReference>
<keyword evidence="1" id="KW-0732">Signal</keyword>
<name>A0A2S7TAY5_9FLAO</name>
<dbReference type="OrthoDB" id="6398367at2"/>
<reference evidence="3" key="1">
    <citation type="submission" date="2016-11" db="EMBL/GenBank/DDBJ databases">
        <title>Trade-off between light-utilization and light-protection in marine flavobacteria.</title>
        <authorList>
            <person name="Kumagai Y."/>
            <person name="Yoshizawa S."/>
            <person name="Kogure K."/>
        </authorList>
    </citation>
    <scope>NUCLEOTIDE SEQUENCE [LARGE SCALE GENOMIC DNA]</scope>
    <source>
        <strain evidence="3">SG-18</strain>
    </source>
</reference>
<organism evidence="2 3">
    <name type="scientific">Aureicoccus marinus</name>
    <dbReference type="NCBI Taxonomy" id="754435"/>
    <lineage>
        <taxon>Bacteria</taxon>
        <taxon>Pseudomonadati</taxon>
        <taxon>Bacteroidota</taxon>
        <taxon>Flavobacteriia</taxon>
        <taxon>Flavobacteriales</taxon>
        <taxon>Flavobacteriaceae</taxon>
        <taxon>Aureicoccus</taxon>
    </lineage>
</organism>
<dbReference type="AlphaFoldDB" id="A0A2S7TAY5"/>
<gene>
    <name evidence="2" type="ORF">BST99_14065</name>
</gene>
<proteinExistence type="predicted"/>
<comment type="caution">
    <text evidence="2">The sequence shown here is derived from an EMBL/GenBank/DDBJ whole genome shotgun (WGS) entry which is preliminary data.</text>
</comment>
<sequence length="180" mass="20889">MKLILSTGLMALLLCVQNAQAQKEINQSPIPPFLLGDIEQSDLTMGTYNQWFEGQYTNYTPKAEILRELKTSTEDKEFILFLGTWCGDSKREVPRMLRIFKEAGVAESRIRIIALDRRPGKYKTSPEGLEKKYHIKRIPTLIILSQGQEINRIVERPWRSLEEDLLAITQDQSYLPRYSR</sequence>
<dbReference type="Proteomes" id="UP000239366">
    <property type="component" value="Unassembled WGS sequence"/>
</dbReference>
<dbReference type="Pfam" id="PF14595">
    <property type="entry name" value="Thioredoxin_9"/>
    <property type="match status" value="1"/>
</dbReference>
<accession>A0A2S7TAY5</accession>
<dbReference type="Gene3D" id="3.40.30.10">
    <property type="entry name" value="Glutaredoxin"/>
    <property type="match status" value="1"/>
</dbReference>
<feature type="signal peptide" evidence="1">
    <location>
        <begin position="1"/>
        <end position="21"/>
    </location>
</feature>
<dbReference type="CDD" id="cd02947">
    <property type="entry name" value="TRX_family"/>
    <property type="match status" value="1"/>
</dbReference>
<evidence type="ECO:0000313" key="2">
    <source>
        <dbReference type="EMBL" id="PQJ16695.1"/>
    </source>
</evidence>
<keyword evidence="3" id="KW-1185">Reference proteome</keyword>
<dbReference type="InterPro" id="IPR036249">
    <property type="entry name" value="Thioredoxin-like_sf"/>
</dbReference>
<protein>
    <recommendedName>
        <fullName evidence="4">Thiol reductase thioredoxin</fullName>
    </recommendedName>
</protein>